<dbReference type="AlphaFoldDB" id="A0A7D6Z6M5"/>
<accession>A0A7D6Z6M5</accession>
<feature type="chain" id="PRO_5027856116" evidence="1">
    <location>
        <begin position="27"/>
        <end position="144"/>
    </location>
</feature>
<dbReference type="EMBL" id="CP059399">
    <property type="protein sequence ID" value="QLY32924.1"/>
    <property type="molecule type" value="Genomic_DNA"/>
</dbReference>
<evidence type="ECO:0000256" key="1">
    <source>
        <dbReference type="SAM" id="SignalP"/>
    </source>
</evidence>
<evidence type="ECO:0000313" key="3">
    <source>
        <dbReference type="Proteomes" id="UP000515512"/>
    </source>
</evidence>
<keyword evidence="1" id="KW-0732">Signal</keyword>
<dbReference type="KEGG" id="nhu:H0264_12375"/>
<protein>
    <submittedName>
        <fullName evidence="2">Uncharacterized protein</fullName>
    </submittedName>
</protein>
<reference evidence="2 3" key="1">
    <citation type="submission" date="2020-07" db="EMBL/GenBank/DDBJ databases">
        <authorList>
            <person name="Zhuang K."/>
            <person name="Ran Y."/>
        </authorList>
    </citation>
    <scope>NUCLEOTIDE SEQUENCE [LARGE SCALE GENOMIC DNA]</scope>
    <source>
        <strain evidence="2 3">WCH-YHL-001</strain>
    </source>
</reference>
<name>A0A7D6Z6M5_9NOCA</name>
<dbReference type="RefSeq" id="WP_181584089.1">
    <property type="nucleotide sequence ID" value="NZ_CP059399.1"/>
</dbReference>
<proteinExistence type="predicted"/>
<dbReference type="Proteomes" id="UP000515512">
    <property type="component" value="Chromosome"/>
</dbReference>
<feature type="signal peptide" evidence="1">
    <location>
        <begin position="1"/>
        <end position="26"/>
    </location>
</feature>
<gene>
    <name evidence="2" type="ORF">H0264_12375</name>
</gene>
<keyword evidence="3" id="KW-1185">Reference proteome</keyword>
<sequence>MRKMFGKSTIAAAAIGIGTIVGASGAAVVEGAVAWADPVPVDAQPLAGRDMKQVLTDYRAHAGEQFEVHGLVYSDVAVWTLVFVTDGPAEFYTVDGARAEIIGPDAGGVRQGDIFTGTITVTGQNGVNDPVVHLENVRVVGHQE</sequence>
<organism evidence="2 3">
    <name type="scientific">Nocardia huaxiensis</name>
    <dbReference type="NCBI Taxonomy" id="2755382"/>
    <lineage>
        <taxon>Bacteria</taxon>
        <taxon>Bacillati</taxon>
        <taxon>Actinomycetota</taxon>
        <taxon>Actinomycetes</taxon>
        <taxon>Mycobacteriales</taxon>
        <taxon>Nocardiaceae</taxon>
        <taxon>Nocardia</taxon>
    </lineage>
</organism>
<evidence type="ECO:0000313" key="2">
    <source>
        <dbReference type="EMBL" id="QLY32924.1"/>
    </source>
</evidence>